<sequence length="322" mass="36668">MKNSEEPPHPRCQFSGEACSTESPHYRKVISHIFGRNKRCTIGVPNFVWIYYCRKHYQRARYRTGEWPFRQCDLAIDTIKNMRAWGGVEDFNLQLRRRETQRSTGNEGQFEEDDSTVQSTGHETGESIVTHDADANDEDSSAEAAVKDGRGFNPDEPGESSEPKKRSPRIIPRPVPDWLYSRIGNHKTFSQTLQVLRDLRQHLQQRIENGYEAHFPDIEILPNLRHRPPPLHTAASKSRRVSSRGAVAKVVKNFDSFVVLAFLFFVIYVLPTRYPRSRSPVLSSGIFEHGLGGGLWAIMASGDISIVIMDPEKSMLNESMPS</sequence>
<feature type="region of interest" description="Disordered" evidence="1">
    <location>
        <begin position="99"/>
        <end position="171"/>
    </location>
</feature>
<accession>A0A0J6YAM7</accession>
<protein>
    <submittedName>
        <fullName evidence="2">ORP1 protein</fullName>
    </submittedName>
</protein>
<dbReference type="EMBL" id="DS028095">
    <property type="protein sequence ID" value="KMP05751.1"/>
    <property type="molecule type" value="Genomic_DNA"/>
</dbReference>
<dbReference type="AlphaFoldDB" id="A0A0J6YAM7"/>
<evidence type="ECO:0000313" key="2">
    <source>
        <dbReference type="EMBL" id="KMP05751.1"/>
    </source>
</evidence>
<dbReference type="STRING" id="404692.A0A0J6YAM7"/>
<dbReference type="OrthoDB" id="4161595at2759"/>
<proteinExistence type="predicted"/>
<feature type="compositionally biased region" description="Basic and acidic residues" evidence="1">
    <location>
        <begin position="123"/>
        <end position="134"/>
    </location>
</feature>
<evidence type="ECO:0000313" key="3">
    <source>
        <dbReference type="Proteomes" id="UP000054565"/>
    </source>
</evidence>
<reference evidence="3" key="1">
    <citation type="journal article" date="2010" name="Genome Res.">
        <title>Population genomic sequencing of Coccidioides fungi reveals recent hybridization and transposon control.</title>
        <authorList>
            <person name="Neafsey D.E."/>
            <person name="Barker B.M."/>
            <person name="Sharpton T.J."/>
            <person name="Stajich J.E."/>
            <person name="Park D.J."/>
            <person name="Whiston E."/>
            <person name="Hung C.-Y."/>
            <person name="McMahan C."/>
            <person name="White J."/>
            <person name="Sykes S."/>
            <person name="Heiman D."/>
            <person name="Young S."/>
            <person name="Zeng Q."/>
            <person name="Abouelleil A."/>
            <person name="Aftuck L."/>
            <person name="Bessette D."/>
            <person name="Brown A."/>
            <person name="FitzGerald M."/>
            <person name="Lui A."/>
            <person name="Macdonald J.P."/>
            <person name="Priest M."/>
            <person name="Orbach M.J."/>
            <person name="Galgiani J.N."/>
            <person name="Kirkland T.N."/>
            <person name="Cole G.T."/>
            <person name="Birren B.W."/>
            <person name="Henn M.R."/>
            <person name="Taylor J.W."/>
            <person name="Rounsley S.D."/>
        </authorList>
    </citation>
    <scope>NUCLEOTIDE SEQUENCE [LARGE SCALE GENOMIC DNA]</scope>
    <source>
        <strain evidence="3">RMSCC 2394</strain>
    </source>
</reference>
<gene>
    <name evidence="2" type="ORF">CIRG_05432</name>
</gene>
<organism evidence="2 3">
    <name type="scientific">Coccidioides immitis RMSCC 2394</name>
    <dbReference type="NCBI Taxonomy" id="404692"/>
    <lineage>
        <taxon>Eukaryota</taxon>
        <taxon>Fungi</taxon>
        <taxon>Dikarya</taxon>
        <taxon>Ascomycota</taxon>
        <taxon>Pezizomycotina</taxon>
        <taxon>Eurotiomycetes</taxon>
        <taxon>Eurotiomycetidae</taxon>
        <taxon>Onygenales</taxon>
        <taxon>Onygenaceae</taxon>
        <taxon>Coccidioides</taxon>
    </lineage>
</organism>
<evidence type="ECO:0000256" key="1">
    <source>
        <dbReference type="SAM" id="MobiDB-lite"/>
    </source>
</evidence>
<name>A0A0J6YAM7_COCIT</name>
<dbReference type="Proteomes" id="UP000054565">
    <property type="component" value="Unassembled WGS sequence"/>
</dbReference>